<evidence type="ECO:0000313" key="6">
    <source>
        <dbReference type="Proteomes" id="UP000218811"/>
    </source>
</evidence>
<evidence type="ECO:0000256" key="2">
    <source>
        <dbReference type="ARBA" id="ARBA00023242"/>
    </source>
</evidence>
<feature type="compositionally biased region" description="Basic residues" evidence="3">
    <location>
        <begin position="126"/>
        <end position="137"/>
    </location>
</feature>
<gene>
    <name evidence="5" type="ORF">WOLCODRAFT_154664</name>
</gene>
<dbReference type="GO" id="GO:0006338">
    <property type="term" value="P:chromatin remodeling"/>
    <property type="evidence" value="ECO:0007669"/>
    <property type="project" value="UniProtKB-ARBA"/>
</dbReference>
<dbReference type="Gene3D" id="2.40.50.40">
    <property type="match status" value="2"/>
</dbReference>
<feature type="region of interest" description="Disordered" evidence="3">
    <location>
        <begin position="69"/>
        <end position="142"/>
    </location>
</feature>
<dbReference type="STRING" id="742152.A0A2H3JR54"/>
<dbReference type="EMBL" id="KB468168">
    <property type="protein sequence ID" value="PCH44632.1"/>
    <property type="molecule type" value="Genomic_DNA"/>
</dbReference>
<reference evidence="5 6" key="1">
    <citation type="journal article" date="2012" name="Science">
        <title>The Paleozoic origin of enzymatic lignin decomposition reconstructed from 31 fungal genomes.</title>
        <authorList>
            <person name="Floudas D."/>
            <person name="Binder M."/>
            <person name="Riley R."/>
            <person name="Barry K."/>
            <person name="Blanchette R.A."/>
            <person name="Henrissat B."/>
            <person name="Martinez A.T."/>
            <person name="Otillar R."/>
            <person name="Spatafora J.W."/>
            <person name="Yadav J.S."/>
            <person name="Aerts A."/>
            <person name="Benoit I."/>
            <person name="Boyd A."/>
            <person name="Carlson A."/>
            <person name="Copeland A."/>
            <person name="Coutinho P.M."/>
            <person name="de Vries R.P."/>
            <person name="Ferreira P."/>
            <person name="Findley K."/>
            <person name="Foster B."/>
            <person name="Gaskell J."/>
            <person name="Glotzer D."/>
            <person name="Gorecki P."/>
            <person name="Heitman J."/>
            <person name="Hesse C."/>
            <person name="Hori C."/>
            <person name="Igarashi K."/>
            <person name="Jurgens J.A."/>
            <person name="Kallen N."/>
            <person name="Kersten P."/>
            <person name="Kohler A."/>
            <person name="Kuees U."/>
            <person name="Kumar T.K.A."/>
            <person name="Kuo A."/>
            <person name="LaButti K."/>
            <person name="Larrondo L.F."/>
            <person name="Lindquist E."/>
            <person name="Ling A."/>
            <person name="Lombard V."/>
            <person name="Lucas S."/>
            <person name="Lundell T."/>
            <person name="Martin R."/>
            <person name="McLaughlin D.J."/>
            <person name="Morgenstern I."/>
            <person name="Morin E."/>
            <person name="Murat C."/>
            <person name="Nagy L.G."/>
            <person name="Nolan M."/>
            <person name="Ohm R.A."/>
            <person name="Patyshakuliyeva A."/>
            <person name="Rokas A."/>
            <person name="Ruiz-Duenas F.J."/>
            <person name="Sabat G."/>
            <person name="Salamov A."/>
            <person name="Samejima M."/>
            <person name="Schmutz J."/>
            <person name="Slot J.C."/>
            <person name="St John F."/>
            <person name="Stenlid J."/>
            <person name="Sun H."/>
            <person name="Sun S."/>
            <person name="Syed K."/>
            <person name="Tsang A."/>
            <person name="Wiebenga A."/>
            <person name="Young D."/>
            <person name="Pisabarro A."/>
            <person name="Eastwood D.C."/>
            <person name="Martin F."/>
            <person name="Cullen D."/>
            <person name="Grigoriev I.V."/>
            <person name="Hibbett D.S."/>
        </authorList>
    </citation>
    <scope>NUCLEOTIDE SEQUENCE [LARGE SCALE GENOMIC DNA]</scope>
    <source>
        <strain evidence="5 6">MD-104</strain>
    </source>
</reference>
<dbReference type="GO" id="GO:0005634">
    <property type="term" value="C:nucleus"/>
    <property type="evidence" value="ECO:0007669"/>
    <property type="project" value="UniProtKB-SubCell"/>
</dbReference>
<dbReference type="Proteomes" id="UP000218811">
    <property type="component" value="Unassembled WGS sequence"/>
</dbReference>
<accession>A0A2H3JR54</accession>
<dbReference type="SUPFAM" id="SSF54160">
    <property type="entry name" value="Chromo domain-like"/>
    <property type="match status" value="2"/>
</dbReference>
<protein>
    <recommendedName>
        <fullName evidence="4">Chromo domain-containing protein</fullName>
    </recommendedName>
</protein>
<dbReference type="AlphaFoldDB" id="A0A2H3JR54"/>
<organism evidence="5 6">
    <name type="scientific">Wolfiporia cocos (strain MD-104)</name>
    <name type="common">Brown rot fungus</name>
    <dbReference type="NCBI Taxonomy" id="742152"/>
    <lineage>
        <taxon>Eukaryota</taxon>
        <taxon>Fungi</taxon>
        <taxon>Dikarya</taxon>
        <taxon>Basidiomycota</taxon>
        <taxon>Agaricomycotina</taxon>
        <taxon>Agaricomycetes</taxon>
        <taxon>Polyporales</taxon>
        <taxon>Phaeolaceae</taxon>
        <taxon>Wolfiporia</taxon>
    </lineage>
</organism>
<keyword evidence="6" id="KW-1185">Reference proteome</keyword>
<dbReference type="OrthoDB" id="433924at2759"/>
<dbReference type="OMA" id="GMEENSW"/>
<dbReference type="SMART" id="SM00300">
    <property type="entry name" value="ChSh"/>
    <property type="match status" value="1"/>
</dbReference>
<evidence type="ECO:0000256" key="3">
    <source>
        <dbReference type="SAM" id="MobiDB-lite"/>
    </source>
</evidence>
<evidence type="ECO:0000259" key="4">
    <source>
        <dbReference type="PROSITE" id="PS50013"/>
    </source>
</evidence>
<name>A0A2H3JR54_WOLCO</name>
<dbReference type="Pfam" id="PF00385">
    <property type="entry name" value="Chromo"/>
    <property type="match status" value="1"/>
</dbReference>
<dbReference type="InterPro" id="IPR000953">
    <property type="entry name" value="Chromo/chromo_shadow_dom"/>
</dbReference>
<feature type="compositionally biased region" description="Low complexity" evidence="3">
    <location>
        <begin position="71"/>
        <end position="81"/>
    </location>
</feature>
<dbReference type="InterPro" id="IPR008251">
    <property type="entry name" value="Chromo_shadow_dom"/>
</dbReference>
<comment type="subcellular location">
    <subcellularLocation>
        <location evidence="1">Nucleus</location>
    </subcellularLocation>
</comment>
<feature type="domain" description="Chromo" evidence="4">
    <location>
        <begin position="8"/>
        <end position="70"/>
    </location>
</feature>
<evidence type="ECO:0000256" key="1">
    <source>
        <dbReference type="ARBA" id="ARBA00004123"/>
    </source>
</evidence>
<dbReference type="InterPro" id="IPR016197">
    <property type="entry name" value="Chromo-like_dom_sf"/>
</dbReference>
<proteinExistence type="predicted"/>
<evidence type="ECO:0000313" key="5">
    <source>
        <dbReference type="EMBL" id="PCH44632.1"/>
    </source>
</evidence>
<keyword evidence="2" id="KW-0539">Nucleus</keyword>
<dbReference type="Pfam" id="PF01393">
    <property type="entry name" value="Chromo_shadow"/>
    <property type="match status" value="1"/>
</dbReference>
<dbReference type="InterPro" id="IPR023780">
    <property type="entry name" value="Chromo_domain"/>
</dbReference>
<dbReference type="PROSITE" id="PS50013">
    <property type="entry name" value="CHROMO_2"/>
    <property type="match status" value="1"/>
</dbReference>
<sequence>MLAGGWGGGIEHILDVQRGAFPNWRTSYLVKWRGCGEEHNIWVDEGDAGNAQGLIDEYWDAKKKRIRGHKSVSSASKLAAAKGRKPVPSKESPELDDTHPKKRGRSSKSTKDEEEEQDEQKQSTHQAKKIKITKSKLSKSNNMSNSDIELIDMRAKFGSATTWEHLVDHIDTVMHDDDDQLYVYFTLKNKARANETARVCKDKMPQKLLDFYEKNLQWRTIEEDDINQG</sequence>